<accession>A0A0S4J6F8</accession>
<sequence length="262" mass="27966">MQCADGSVLGSVSFEVLSLHPSISLPFGAADGMVGRGDRSIVTTTTSTTSTSTSATRPPTTLPVSSYDSISVSPPPEEVSASVNDAAADSKEPGAEDPVNDSNDVSADDEPFSSENTEDVDVIQDVKGAGLVVATTAVSKRRAKSKVTAAVKQRASISAAVRRRRGGTTAAVPSVGGTTHRQIRIVSVVDVLRTSKRRYSTCCCWCAPSVPLRDLPLMTSRWNSWQRFRFVSASTTLRLKQNFLKTAAFVKQPWSLVRNLFV</sequence>
<proteinExistence type="predicted"/>
<dbReference type="Proteomes" id="UP000051952">
    <property type="component" value="Unassembled WGS sequence"/>
</dbReference>
<protein>
    <submittedName>
        <fullName evidence="2">Uncharacterized protein</fullName>
    </submittedName>
</protein>
<name>A0A0S4J6F8_BODSA</name>
<gene>
    <name evidence="2" type="ORF">BSAL_08085</name>
</gene>
<feature type="region of interest" description="Disordered" evidence="1">
    <location>
        <begin position="44"/>
        <end position="116"/>
    </location>
</feature>
<feature type="compositionally biased region" description="Low complexity" evidence="1">
    <location>
        <begin position="78"/>
        <end position="87"/>
    </location>
</feature>
<evidence type="ECO:0000313" key="3">
    <source>
        <dbReference type="Proteomes" id="UP000051952"/>
    </source>
</evidence>
<reference evidence="3" key="1">
    <citation type="submission" date="2015-09" db="EMBL/GenBank/DDBJ databases">
        <authorList>
            <consortium name="Pathogen Informatics"/>
        </authorList>
    </citation>
    <scope>NUCLEOTIDE SEQUENCE [LARGE SCALE GENOMIC DNA]</scope>
    <source>
        <strain evidence="3">Lake Konstanz</strain>
    </source>
</reference>
<dbReference type="EMBL" id="CYKH01001428">
    <property type="protein sequence ID" value="CUG87037.1"/>
    <property type="molecule type" value="Genomic_DNA"/>
</dbReference>
<organism evidence="2 3">
    <name type="scientific">Bodo saltans</name>
    <name type="common">Flagellated protozoan</name>
    <dbReference type="NCBI Taxonomy" id="75058"/>
    <lineage>
        <taxon>Eukaryota</taxon>
        <taxon>Discoba</taxon>
        <taxon>Euglenozoa</taxon>
        <taxon>Kinetoplastea</taxon>
        <taxon>Metakinetoplastina</taxon>
        <taxon>Eubodonida</taxon>
        <taxon>Bodonidae</taxon>
        <taxon>Bodo</taxon>
    </lineage>
</organism>
<feature type="compositionally biased region" description="Acidic residues" evidence="1">
    <location>
        <begin position="106"/>
        <end position="116"/>
    </location>
</feature>
<evidence type="ECO:0000256" key="1">
    <source>
        <dbReference type="SAM" id="MobiDB-lite"/>
    </source>
</evidence>
<feature type="compositionally biased region" description="Low complexity" evidence="1">
    <location>
        <begin position="44"/>
        <end position="59"/>
    </location>
</feature>
<dbReference type="VEuPathDB" id="TriTrypDB:BSAL_08085"/>
<dbReference type="AlphaFoldDB" id="A0A0S4J6F8"/>
<keyword evidence="3" id="KW-1185">Reference proteome</keyword>
<evidence type="ECO:0000313" key="2">
    <source>
        <dbReference type="EMBL" id="CUG87037.1"/>
    </source>
</evidence>